<dbReference type="Proteomes" id="UP000681414">
    <property type="component" value="Unassembled WGS sequence"/>
</dbReference>
<dbReference type="AlphaFoldDB" id="A0A942TDS2"/>
<gene>
    <name evidence="2" type="ORF">KHA97_07585</name>
</gene>
<dbReference type="EMBL" id="JAGYPG010000001">
    <property type="protein sequence ID" value="MBS4194938.1"/>
    <property type="molecule type" value="Genomic_DNA"/>
</dbReference>
<evidence type="ECO:0000313" key="3">
    <source>
        <dbReference type="Proteomes" id="UP000681414"/>
    </source>
</evidence>
<dbReference type="InterPro" id="IPR001173">
    <property type="entry name" value="Glyco_trans_2-like"/>
</dbReference>
<keyword evidence="3" id="KW-1185">Reference proteome</keyword>
<proteinExistence type="predicted"/>
<dbReference type="InterPro" id="IPR029044">
    <property type="entry name" value="Nucleotide-diphossugar_trans"/>
</dbReference>
<keyword evidence="2" id="KW-0808">Transferase</keyword>
<comment type="caution">
    <text evidence="2">The sequence shown here is derived from an EMBL/GenBank/DDBJ whole genome shotgun (WGS) entry which is preliminary data.</text>
</comment>
<dbReference type="GO" id="GO:0016757">
    <property type="term" value="F:glycosyltransferase activity"/>
    <property type="evidence" value="ECO:0007669"/>
    <property type="project" value="UniProtKB-KW"/>
</dbReference>
<keyword evidence="2" id="KW-0328">Glycosyltransferase</keyword>
<protein>
    <submittedName>
        <fullName evidence="2">Glycosyltransferase</fullName>
        <ecNumber evidence="2">2.4.-.-</ecNumber>
    </submittedName>
</protein>
<feature type="domain" description="Glycosyltransferase 2-like" evidence="1">
    <location>
        <begin position="4"/>
        <end position="112"/>
    </location>
</feature>
<evidence type="ECO:0000259" key="1">
    <source>
        <dbReference type="Pfam" id="PF00535"/>
    </source>
</evidence>
<sequence length="223" mass="25985">MVSIVTCTNKPLLMDNIFKNYSRQDWDNKELIIILNRDDLEIKEWEQKANEYSDVSVFQLPEKVTLGQCLNFAVNQAKYDIIAKFDDDDYYSPYYLAQAMQVFQDKQADIVGKSKIFTYFPMNKTLCIRKAGMLIGGGTIIFKKRVFETVQFPAKNTGEDSNFLRNAKKNGFIIHSTNPYNYTYLRKDVNDHTWKVTEKKLLKKCSNLMKTDNYVPHVIQAPN</sequence>
<organism evidence="2 3">
    <name type="scientific">Lederbergia citri</name>
    <dbReference type="NCBI Taxonomy" id="2833580"/>
    <lineage>
        <taxon>Bacteria</taxon>
        <taxon>Bacillati</taxon>
        <taxon>Bacillota</taxon>
        <taxon>Bacilli</taxon>
        <taxon>Bacillales</taxon>
        <taxon>Bacillaceae</taxon>
        <taxon>Lederbergia</taxon>
    </lineage>
</organism>
<dbReference type="Pfam" id="PF00535">
    <property type="entry name" value="Glycos_transf_2"/>
    <property type="match status" value="1"/>
</dbReference>
<evidence type="ECO:0000313" key="2">
    <source>
        <dbReference type="EMBL" id="MBS4194938.1"/>
    </source>
</evidence>
<dbReference type="Gene3D" id="3.90.550.10">
    <property type="entry name" value="Spore Coat Polysaccharide Biosynthesis Protein SpsA, Chain A"/>
    <property type="match status" value="1"/>
</dbReference>
<reference evidence="2 3" key="1">
    <citation type="submission" date="2021-05" db="EMBL/GenBank/DDBJ databases">
        <title>Novel Bacillus species.</title>
        <authorList>
            <person name="Liu G."/>
        </authorList>
    </citation>
    <scope>NUCLEOTIDE SEQUENCE [LARGE SCALE GENOMIC DNA]</scope>
    <source>
        <strain evidence="3">FJAT-49780</strain>
    </source>
</reference>
<name>A0A942TDS2_9BACI</name>
<accession>A0A942TDS2</accession>
<dbReference type="RefSeq" id="WP_213124080.1">
    <property type="nucleotide sequence ID" value="NZ_JAGYPG010000001.1"/>
</dbReference>
<dbReference type="EC" id="2.4.-.-" evidence="2"/>
<dbReference type="SUPFAM" id="SSF53448">
    <property type="entry name" value="Nucleotide-diphospho-sugar transferases"/>
    <property type="match status" value="1"/>
</dbReference>